<reference evidence="9 10" key="1">
    <citation type="journal article" date="2016" name="Nat. Commun.">
        <title>Thousands of microbial genomes shed light on interconnected biogeochemical processes in an aquifer system.</title>
        <authorList>
            <person name="Anantharaman K."/>
            <person name="Brown C.T."/>
            <person name="Hug L.A."/>
            <person name="Sharon I."/>
            <person name="Castelle C.J."/>
            <person name="Probst A.J."/>
            <person name="Thomas B.C."/>
            <person name="Singh A."/>
            <person name="Wilkins M.J."/>
            <person name="Karaoz U."/>
            <person name="Brodie E.L."/>
            <person name="Williams K.H."/>
            <person name="Hubbard S.S."/>
            <person name="Banfield J.F."/>
        </authorList>
    </citation>
    <scope>NUCLEOTIDE SEQUENCE [LARGE SCALE GENOMIC DNA]</scope>
</reference>
<feature type="transmembrane region" description="Helical" evidence="7">
    <location>
        <begin position="139"/>
        <end position="162"/>
    </location>
</feature>
<comment type="subcellular location">
    <subcellularLocation>
        <location evidence="1 7">Cell membrane</location>
        <topology evidence="1 7">Multi-pass membrane protein</topology>
    </subcellularLocation>
</comment>
<keyword evidence="4 7" id="KW-0812">Transmembrane</keyword>
<organism evidence="9 10">
    <name type="scientific">Candidatus Kaiserbacteria bacterium RIFCSPHIGHO2_01_FULL_53_29</name>
    <dbReference type="NCBI Taxonomy" id="1798480"/>
    <lineage>
        <taxon>Bacteria</taxon>
        <taxon>Candidatus Kaiseribacteriota</taxon>
    </lineage>
</organism>
<evidence type="ECO:0000256" key="1">
    <source>
        <dbReference type="ARBA" id="ARBA00004651"/>
    </source>
</evidence>
<evidence type="ECO:0000313" key="10">
    <source>
        <dbReference type="Proteomes" id="UP000176863"/>
    </source>
</evidence>
<feature type="transmembrane region" description="Helical" evidence="7">
    <location>
        <begin position="168"/>
        <end position="188"/>
    </location>
</feature>
<evidence type="ECO:0000256" key="4">
    <source>
        <dbReference type="ARBA" id="ARBA00022692"/>
    </source>
</evidence>
<accession>A0A1F6CVL0</accession>
<feature type="domain" description="VTT" evidence="8">
    <location>
        <begin position="34"/>
        <end position="159"/>
    </location>
</feature>
<dbReference type="Pfam" id="PF09335">
    <property type="entry name" value="VTT_dom"/>
    <property type="match status" value="1"/>
</dbReference>
<evidence type="ECO:0000256" key="5">
    <source>
        <dbReference type="ARBA" id="ARBA00022989"/>
    </source>
</evidence>
<dbReference type="AlphaFoldDB" id="A0A1F6CVL0"/>
<dbReference type="EMBL" id="MFKT01000021">
    <property type="protein sequence ID" value="OGG52902.1"/>
    <property type="molecule type" value="Genomic_DNA"/>
</dbReference>
<keyword evidence="6 7" id="KW-0472">Membrane</keyword>
<proteinExistence type="inferred from homology"/>
<evidence type="ECO:0000256" key="3">
    <source>
        <dbReference type="ARBA" id="ARBA00022475"/>
    </source>
</evidence>
<dbReference type="InterPro" id="IPR032816">
    <property type="entry name" value="VTT_dom"/>
</dbReference>
<evidence type="ECO:0000256" key="6">
    <source>
        <dbReference type="ARBA" id="ARBA00023136"/>
    </source>
</evidence>
<feature type="transmembrane region" description="Helical" evidence="7">
    <location>
        <begin position="20"/>
        <end position="47"/>
    </location>
</feature>
<comment type="caution">
    <text evidence="9">The sequence shown here is derived from an EMBL/GenBank/DDBJ whole genome shotgun (WGS) entry which is preliminary data.</text>
</comment>
<sequence length="202" mass="22789">MHLFNLVDFIQLVGYPGMFAVVFLESGVFFGFFLPGASMLFTAGLLASQGFFNIWILIPLLTVAAILGDNVGYWFGAKVGVRLFLRPDSRFFHHEHLERAKVFYDRHGVLAIVLARFVPIVRTFAPIVAGVVRMRYRTFVMYNIIGALLWASGVTFIGYYLGEKVPAVQTYLTPIVILIIIVTCIPLVRQIWKERKAPNSTV</sequence>
<evidence type="ECO:0000313" key="9">
    <source>
        <dbReference type="EMBL" id="OGG52902.1"/>
    </source>
</evidence>
<dbReference type="STRING" id="1798480.A2851_04410"/>
<dbReference type="GO" id="GO:0005886">
    <property type="term" value="C:plasma membrane"/>
    <property type="evidence" value="ECO:0007669"/>
    <property type="project" value="UniProtKB-SubCell"/>
</dbReference>
<name>A0A1F6CVL0_9BACT</name>
<dbReference type="PANTHER" id="PTHR30353">
    <property type="entry name" value="INNER MEMBRANE PROTEIN DEDA-RELATED"/>
    <property type="match status" value="1"/>
</dbReference>
<protein>
    <recommendedName>
        <fullName evidence="8">VTT domain-containing protein</fullName>
    </recommendedName>
</protein>
<keyword evidence="5 7" id="KW-1133">Transmembrane helix</keyword>
<feature type="transmembrane region" description="Helical" evidence="7">
    <location>
        <begin position="109"/>
        <end position="132"/>
    </location>
</feature>
<dbReference type="InterPro" id="IPR032818">
    <property type="entry name" value="DedA-like"/>
</dbReference>
<dbReference type="PANTHER" id="PTHR30353:SF0">
    <property type="entry name" value="TRANSMEMBRANE PROTEIN"/>
    <property type="match status" value="1"/>
</dbReference>
<feature type="transmembrane region" description="Helical" evidence="7">
    <location>
        <begin position="54"/>
        <end position="75"/>
    </location>
</feature>
<dbReference type="Proteomes" id="UP000176863">
    <property type="component" value="Unassembled WGS sequence"/>
</dbReference>
<evidence type="ECO:0000256" key="2">
    <source>
        <dbReference type="ARBA" id="ARBA00010792"/>
    </source>
</evidence>
<gene>
    <name evidence="9" type="ORF">A2851_04410</name>
</gene>
<evidence type="ECO:0000256" key="7">
    <source>
        <dbReference type="RuleBase" id="RU367016"/>
    </source>
</evidence>
<comment type="similarity">
    <text evidence="2 7">Belongs to the DedA family.</text>
</comment>
<evidence type="ECO:0000259" key="8">
    <source>
        <dbReference type="Pfam" id="PF09335"/>
    </source>
</evidence>
<keyword evidence="3 7" id="KW-1003">Cell membrane</keyword>